<evidence type="ECO:0000313" key="1">
    <source>
        <dbReference type="EMBL" id="KAJ8940031.1"/>
    </source>
</evidence>
<keyword evidence="2" id="KW-1185">Reference proteome</keyword>
<dbReference type="Proteomes" id="UP001162156">
    <property type="component" value="Unassembled WGS sequence"/>
</dbReference>
<comment type="caution">
    <text evidence="1">The sequence shown here is derived from an EMBL/GenBank/DDBJ whole genome shotgun (WGS) entry which is preliminary data.</text>
</comment>
<protein>
    <submittedName>
        <fullName evidence="1">Uncharacterized protein</fullName>
    </submittedName>
</protein>
<evidence type="ECO:0000313" key="2">
    <source>
        <dbReference type="Proteomes" id="UP001162156"/>
    </source>
</evidence>
<reference evidence="1" key="1">
    <citation type="journal article" date="2023" name="Insect Mol. Biol.">
        <title>Genome sequencing provides insights into the evolution of gene families encoding plant cell wall-degrading enzymes in longhorned beetles.</title>
        <authorList>
            <person name="Shin N.R."/>
            <person name="Okamura Y."/>
            <person name="Kirsch R."/>
            <person name="Pauchet Y."/>
        </authorList>
    </citation>
    <scope>NUCLEOTIDE SEQUENCE</scope>
    <source>
        <strain evidence="1">RBIC_L_NR</strain>
    </source>
</reference>
<proteinExistence type="predicted"/>
<gene>
    <name evidence="1" type="ORF">NQ314_010862</name>
</gene>
<dbReference type="EMBL" id="JANEYF010003027">
    <property type="protein sequence ID" value="KAJ8940031.1"/>
    <property type="molecule type" value="Genomic_DNA"/>
</dbReference>
<organism evidence="1 2">
    <name type="scientific">Rhamnusium bicolor</name>
    <dbReference type="NCBI Taxonomy" id="1586634"/>
    <lineage>
        <taxon>Eukaryota</taxon>
        <taxon>Metazoa</taxon>
        <taxon>Ecdysozoa</taxon>
        <taxon>Arthropoda</taxon>
        <taxon>Hexapoda</taxon>
        <taxon>Insecta</taxon>
        <taxon>Pterygota</taxon>
        <taxon>Neoptera</taxon>
        <taxon>Endopterygota</taxon>
        <taxon>Coleoptera</taxon>
        <taxon>Polyphaga</taxon>
        <taxon>Cucujiformia</taxon>
        <taxon>Chrysomeloidea</taxon>
        <taxon>Cerambycidae</taxon>
        <taxon>Lepturinae</taxon>
        <taxon>Rhagiini</taxon>
        <taxon>Rhamnusium</taxon>
    </lineage>
</organism>
<name>A0AAV8XN45_9CUCU</name>
<sequence length="34" mass="4330">MLVQHTCFQMNRIWLTQLRVLLILYWTLSQRHWT</sequence>
<accession>A0AAV8XN45</accession>
<dbReference type="AlphaFoldDB" id="A0AAV8XN45"/>